<feature type="compositionally biased region" description="Polar residues" evidence="1">
    <location>
        <begin position="1"/>
        <end position="32"/>
    </location>
</feature>
<evidence type="ECO:0000256" key="1">
    <source>
        <dbReference type="SAM" id="MobiDB-lite"/>
    </source>
</evidence>
<dbReference type="AlphaFoldDB" id="A0A9P8Q6S4"/>
<protein>
    <submittedName>
        <fullName evidence="2">Uncharacterized protein</fullName>
    </submittedName>
</protein>
<evidence type="ECO:0000313" key="2">
    <source>
        <dbReference type="EMBL" id="KAH3684010.1"/>
    </source>
</evidence>
<reference evidence="2" key="1">
    <citation type="journal article" date="2021" name="Open Biol.">
        <title>Shared evolutionary footprints suggest mitochondrial oxidative damage underlies multiple complex I losses in fungi.</title>
        <authorList>
            <person name="Schikora-Tamarit M.A."/>
            <person name="Marcet-Houben M."/>
            <person name="Nosek J."/>
            <person name="Gabaldon T."/>
        </authorList>
    </citation>
    <scope>NUCLEOTIDE SEQUENCE</scope>
    <source>
        <strain evidence="2">CBS2887</strain>
    </source>
</reference>
<dbReference type="Proteomes" id="UP000774326">
    <property type="component" value="Unassembled WGS sequence"/>
</dbReference>
<reference evidence="2" key="2">
    <citation type="submission" date="2021-01" db="EMBL/GenBank/DDBJ databases">
        <authorList>
            <person name="Schikora-Tamarit M.A."/>
        </authorList>
    </citation>
    <scope>NUCLEOTIDE SEQUENCE</scope>
    <source>
        <strain evidence="2">CBS2887</strain>
    </source>
</reference>
<feature type="region of interest" description="Disordered" evidence="1">
    <location>
        <begin position="1"/>
        <end position="37"/>
    </location>
</feature>
<dbReference type="OrthoDB" id="3980145at2759"/>
<dbReference type="EMBL" id="JAEUBG010002832">
    <property type="protein sequence ID" value="KAH3684010.1"/>
    <property type="molecule type" value="Genomic_DNA"/>
</dbReference>
<gene>
    <name evidence="2" type="ORF">WICPIJ_005033</name>
</gene>
<sequence length="221" mass="25031">MSEFSFSKASYQPSSGTASNTTGYNEQSNNLTGADPDPMELVVQSVIGQSLDSAYHNLQTLHESQIVLIARIKILEEKMKRYREILKKSDQLFKKGTGSTATDHERGDLQECEQLVSLIRSKLQGINEKIGLIERRMGVTRSTGEGEAWTGQQWDVEGVELDSDEGQECNGEDRYDDVTPLNWFNDSELFTRDRFDQVVYRFDKLLGILSNWNFNGTAGDW</sequence>
<comment type="caution">
    <text evidence="2">The sequence shown here is derived from an EMBL/GenBank/DDBJ whole genome shotgun (WGS) entry which is preliminary data.</text>
</comment>
<organism evidence="2 3">
    <name type="scientific">Wickerhamomyces pijperi</name>
    <name type="common">Yeast</name>
    <name type="synonym">Pichia pijperi</name>
    <dbReference type="NCBI Taxonomy" id="599730"/>
    <lineage>
        <taxon>Eukaryota</taxon>
        <taxon>Fungi</taxon>
        <taxon>Dikarya</taxon>
        <taxon>Ascomycota</taxon>
        <taxon>Saccharomycotina</taxon>
        <taxon>Saccharomycetes</taxon>
        <taxon>Phaffomycetales</taxon>
        <taxon>Wickerhamomycetaceae</taxon>
        <taxon>Wickerhamomyces</taxon>
    </lineage>
</organism>
<proteinExistence type="predicted"/>
<name>A0A9P8Q6S4_WICPI</name>
<evidence type="ECO:0000313" key="3">
    <source>
        <dbReference type="Proteomes" id="UP000774326"/>
    </source>
</evidence>
<keyword evidence="3" id="KW-1185">Reference proteome</keyword>
<accession>A0A9P8Q6S4</accession>